<dbReference type="CDD" id="cd11386">
    <property type="entry name" value="MCP_signal"/>
    <property type="match status" value="1"/>
</dbReference>
<dbReference type="InterPro" id="IPR004089">
    <property type="entry name" value="MCPsignal_dom"/>
</dbReference>
<dbReference type="Pfam" id="PF00672">
    <property type="entry name" value="HAMP"/>
    <property type="match status" value="1"/>
</dbReference>
<dbReference type="GO" id="GO:0016020">
    <property type="term" value="C:membrane"/>
    <property type="evidence" value="ECO:0007669"/>
    <property type="project" value="UniProtKB-SubCell"/>
</dbReference>
<evidence type="ECO:0000259" key="7">
    <source>
        <dbReference type="PROSITE" id="PS50111"/>
    </source>
</evidence>
<feature type="domain" description="HAMP" evidence="8">
    <location>
        <begin position="341"/>
        <end position="393"/>
    </location>
</feature>
<keyword evidence="10" id="KW-1185">Reference proteome</keyword>
<dbReference type="GO" id="GO:0007165">
    <property type="term" value="P:signal transduction"/>
    <property type="evidence" value="ECO:0007669"/>
    <property type="project" value="UniProtKB-KW"/>
</dbReference>
<dbReference type="Gene3D" id="1.10.287.950">
    <property type="entry name" value="Methyl-accepting chemotaxis protein"/>
    <property type="match status" value="1"/>
</dbReference>
<accession>A0A840G592</accession>
<dbReference type="OrthoDB" id="343520at2"/>
<dbReference type="SUPFAM" id="SSF58104">
    <property type="entry name" value="Methyl-accepting chemotaxis protein (MCP) signaling domain"/>
    <property type="match status" value="1"/>
</dbReference>
<comment type="caution">
    <text evidence="9">The sequence shown here is derived from an EMBL/GenBank/DDBJ whole genome shotgun (WGS) entry which is preliminary data.</text>
</comment>
<dbReference type="PROSITE" id="PS50111">
    <property type="entry name" value="CHEMOTAXIS_TRANSDUC_2"/>
    <property type="match status" value="1"/>
</dbReference>
<proteinExistence type="inferred from homology"/>
<name>A0A840G592_RHOTE</name>
<comment type="similarity">
    <text evidence="3">Belongs to the methyl-accepting chemotaxis (MCP) protein family.</text>
</comment>
<evidence type="ECO:0000256" key="1">
    <source>
        <dbReference type="ARBA" id="ARBA00004370"/>
    </source>
</evidence>
<feature type="domain" description="Methyl-accepting transducer" evidence="7">
    <location>
        <begin position="398"/>
        <end position="634"/>
    </location>
</feature>
<dbReference type="PANTHER" id="PTHR32089:SF112">
    <property type="entry name" value="LYSOZYME-LIKE PROTEIN-RELATED"/>
    <property type="match status" value="1"/>
</dbReference>
<gene>
    <name evidence="9" type="ORF">GGD90_000858</name>
</gene>
<dbReference type="RefSeq" id="WP_153114566.1">
    <property type="nucleotide sequence ID" value="NZ_JACIGE010000002.1"/>
</dbReference>
<evidence type="ECO:0000313" key="9">
    <source>
        <dbReference type="EMBL" id="MBB4246501.1"/>
    </source>
</evidence>
<keyword evidence="6" id="KW-1133">Transmembrane helix</keyword>
<organism evidence="9 10">
    <name type="scientific">Rhodocyclus tenuis</name>
    <name type="common">Rhodospirillum tenue</name>
    <dbReference type="NCBI Taxonomy" id="1066"/>
    <lineage>
        <taxon>Bacteria</taxon>
        <taxon>Pseudomonadati</taxon>
        <taxon>Pseudomonadota</taxon>
        <taxon>Betaproteobacteria</taxon>
        <taxon>Rhodocyclales</taxon>
        <taxon>Rhodocyclaceae</taxon>
        <taxon>Rhodocyclus</taxon>
    </lineage>
</organism>
<dbReference type="SMART" id="SM00304">
    <property type="entry name" value="HAMP"/>
    <property type="match status" value="2"/>
</dbReference>
<feature type="region of interest" description="Disordered" evidence="5">
    <location>
        <begin position="446"/>
        <end position="472"/>
    </location>
</feature>
<dbReference type="CDD" id="cd06225">
    <property type="entry name" value="HAMP"/>
    <property type="match status" value="1"/>
</dbReference>
<keyword evidence="2 4" id="KW-0807">Transducer</keyword>
<dbReference type="SMART" id="SM00283">
    <property type="entry name" value="MA"/>
    <property type="match status" value="1"/>
</dbReference>
<feature type="transmembrane region" description="Helical" evidence="6">
    <location>
        <begin position="21"/>
        <end position="41"/>
    </location>
</feature>
<dbReference type="GO" id="GO:0006935">
    <property type="term" value="P:chemotaxis"/>
    <property type="evidence" value="ECO:0007669"/>
    <property type="project" value="UniProtKB-ARBA"/>
</dbReference>
<evidence type="ECO:0000256" key="6">
    <source>
        <dbReference type="SAM" id="Phobius"/>
    </source>
</evidence>
<dbReference type="Pfam" id="PF00015">
    <property type="entry name" value="MCPsignal"/>
    <property type="match status" value="1"/>
</dbReference>
<evidence type="ECO:0000256" key="2">
    <source>
        <dbReference type="ARBA" id="ARBA00023224"/>
    </source>
</evidence>
<dbReference type="FunFam" id="1.10.287.950:FF:000001">
    <property type="entry name" value="Methyl-accepting chemotaxis sensory transducer"/>
    <property type="match status" value="1"/>
</dbReference>
<keyword evidence="6" id="KW-0812">Transmembrane</keyword>
<dbReference type="EMBL" id="JACIGE010000002">
    <property type="protein sequence ID" value="MBB4246501.1"/>
    <property type="molecule type" value="Genomic_DNA"/>
</dbReference>
<dbReference type="PROSITE" id="PS50885">
    <property type="entry name" value="HAMP"/>
    <property type="match status" value="1"/>
</dbReference>
<dbReference type="AlphaFoldDB" id="A0A840G592"/>
<protein>
    <submittedName>
        <fullName evidence="9">Methyl-accepting chemotaxis protein</fullName>
    </submittedName>
</protein>
<keyword evidence="6" id="KW-0472">Membrane</keyword>
<evidence type="ECO:0000259" key="8">
    <source>
        <dbReference type="PROSITE" id="PS50885"/>
    </source>
</evidence>
<evidence type="ECO:0000256" key="3">
    <source>
        <dbReference type="ARBA" id="ARBA00029447"/>
    </source>
</evidence>
<feature type="compositionally biased region" description="Basic and acidic residues" evidence="5">
    <location>
        <begin position="460"/>
        <end position="469"/>
    </location>
</feature>
<dbReference type="PANTHER" id="PTHR32089">
    <property type="entry name" value="METHYL-ACCEPTING CHEMOTAXIS PROTEIN MCPB"/>
    <property type="match status" value="1"/>
</dbReference>
<dbReference type="Proteomes" id="UP000587070">
    <property type="component" value="Unassembled WGS sequence"/>
</dbReference>
<reference evidence="9 10" key="1">
    <citation type="submission" date="2020-08" db="EMBL/GenBank/DDBJ databases">
        <title>Genome sequencing of Purple Non-Sulfur Bacteria from various extreme environments.</title>
        <authorList>
            <person name="Mayer M."/>
        </authorList>
    </citation>
    <scope>NUCLEOTIDE SEQUENCE [LARGE SCALE GENOMIC DNA]</scope>
    <source>
        <strain evidence="9 10">2761</strain>
    </source>
</reference>
<dbReference type="InterPro" id="IPR003660">
    <property type="entry name" value="HAMP_dom"/>
</dbReference>
<evidence type="ECO:0000256" key="5">
    <source>
        <dbReference type="SAM" id="MobiDB-lite"/>
    </source>
</evidence>
<sequence>MNRLFAPSAWLIGRLSYRYKLLLNAVAFIVPLAVLSLFTLMDLQQDIDAVGRERAALAQQLPALELLVAVQDRHAVFQRSAAGDEAARGELAARRAAVDQGLASLRQQLDSAALPAAPAWTDFVARWQELREASPDDSDGLEAHSELTRLARSAMAQTLESGGLRADSDATVALLAAALAERLPLLVENIGLARDVGVGAIIRQRLKGTLRSKLQLVRGSLDPLVGLSVDDIGKAVAQRPELAAAVEAPATALGTAHLPLQEALTTKVLDTTDYDMAPADYAARGDSAIAAVLTLARAAAPAAATLLAEHEASLRLKRDLSAAGICAVLLLLAYGFIGAYQSIMQSIGSLHRAAAAMAGGDLRARAEPASRDELAAVARDFNRMADNFAGIIRNASDAADELTQAAAHVGGMSRQIGDASARQSATAGSAAAAVRELTGSIRQVAEHAEETSRVAGDADLGAKHGEAEAHTTASEMQRIASGVQQAVGVIQSLEQRSREIDAIVHTIREIAEQTNLLALNAAIEAARAGETGRGFAVVADEVRKLAERTRLSTQEIGATIGAIQSDITLAASEMNASGEQVAGSAQLAASLAATLGRIRLSVGSSATHVHGIVAEAAGQATTSDSIAAKVEEIARMSDDNHAAIAAAVDAARVLGELAAQLRESVAGLQT</sequence>
<comment type="subcellular location">
    <subcellularLocation>
        <location evidence="1">Membrane</location>
    </subcellularLocation>
</comment>
<evidence type="ECO:0000256" key="4">
    <source>
        <dbReference type="PROSITE-ProRule" id="PRU00284"/>
    </source>
</evidence>
<evidence type="ECO:0000313" key="10">
    <source>
        <dbReference type="Proteomes" id="UP000587070"/>
    </source>
</evidence>